<protein>
    <recommendedName>
        <fullName evidence="3">Phage DNA packaging protein</fullName>
    </recommendedName>
</protein>
<dbReference type="CDD" id="cd08054">
    <property type="entry name" value="gp6"/>
    <property type="match status" value="1"/>
</dbReference>
<dbReference type="InterPro" id="IPR021146">
    <property type="entry name" value="Phage_gp6-like_head-tail"/>
</dbReference>
<evidence type="ECO:0000313" key="1">
    <source>
        <dbReference type="EMBL" id="EEO29297.1"/>
    </source>
</evidence>
<keyword evidence="2" id="KW-1185">Reference proteome</keyword>
<dbReference type="HOGENOM" id="CLU_085951_3_0_4"/>
<dbReference type="GeneID" id="77135770"/>
<evidence type="ECO:0008006" key="3">
    <source>
        <dbReference type="Google" id="ProtNLM"/>
    </source>
</evidence>
<name>C3X7X1_OXAFO</name>
<organism evidence="1 2">
    <name type="scientific">Oxalobacter formigenes OXCC13</name>
    <dbReference type="NCBI Taxonomy" id="556269"/>
    <lineage>
        <taxon>Bacteria</taxon>
        <taxon>Pseudomonadati</taxon>
        <taxon>Pseudomonadota</taxon>
        <taxon>Betaproteobacteria</taxon>
        <taxon>Burkholderiales</taxon>
        <taxon>Oxalobacteraceae</taxon>
        <taxon>Oxalobacter</taxon>
    </lineage>
</organism>
<sequence>MAFVSLSQAMAHCRAESFDSEMMALYLSAAKQTVTDYMNRTVYDDQAMLDEAVATGTAGNNPMIVNDAINAAILLITGHLYTNREDVIVGVSACELPNGAKSILNHYRINPGV</sequence>
<dbReference type="InterPro" id="IPR006450">
    <property type="entry name" value="Phage_HK97_gp6-like"/>
</dbReference>
<dbReference type="NCBIfam" id="TIGR01560">
    <property type="entry name" value="put_DNA_pack"/>
    <property type="match status" value="1"/>
</dbReference>
<dbReference type="STRING" id="847.BRW83_1938"/>
<dbReference type="Pfam" id="PF05135">
    <property type="entry name" value="Phage_connect_1"/>
    <property type="match status" value="1"/>
</dbReference>
<dbReference type="EMBL" id="GG658170">
    <property type="protein sequence ID" value="EEO29297.1"/>
    <property type="molecule type" value="Genomic_DNA"/>
</dbReference>
<dbReference type="eggNOG" id="ENOG50330G8">
    <property type="taxonomic scope" value="Bacteria"/>
</dbReference>
<gene>
    <name evidence="1" type="ORF">OFBG_00325</name>
</gene>
<dbReference type="Proteomes" id="UP000005089">
    <property type="component" value="Unassembled WGS sequence"/>
</dbReference>
<dbReference type="AlphaFoldDB" id="C3X7X1"/>
<dbReference type="RefSeq" id="WP_005879672.1">
    <property type="nucleotide sequence ID" value="NZ_CP019430.1"/>
</dbReference>
<proteinExistence type="predicted"/>
<accession>C3X7X1</accession>
<dbReference type="Gene3D" id="1.10.3230.30">
    <property type="entry name" value="Phage gp6-like head-tail connector protein"/>
    <property type="match status" value="1"/>
</dbReference>
<reference evidence="1 2" key="1">
    <citation type="submission" date="2009-02" db="EMBL/GenBank/DDBJ databases">
        <title>The Genome Sequence of Oxalobacter formigenes OXCC13.</title>
        <authorList>
            <consortium name="The Broad Institute Genome Sequencing Platform"/>
            <person name="Ward D."/>
            <person name="Young S.K."/>
            <person name="Kodira C.D."/>
            <person name="Zeng Q."/>
            <person name="Koehrsen M."/>
            <person name="Alvarado L."/>
            <person name="Berlin A."/>
            <person name="Borenstein D."/>
            <person name="Chen Z."/>
            <person name="Engels R."/>
            <person name="Freedman E."/>
            <person name="Gellesch M."/>
            <person name="Goldberg J."/>
            <person name="Griggs A."/>
            <person name="Gujja S."/>
            <person name="Heiman D."/>
            <person name="Hepburn T."/>
            <person name="Howarth C."/>
            <person name="Jen D."/>
            <person name="Larson L."/>
            <person name="Lewis B."/>
            <person name="Mehta T."/>
            <person name="Park D."/>
            <person name="Pearson M."/>
            <person name="Roberts A."/>
            <person name="Saif S."/>
            <person name="Shea T."/>
            <person name="Shenoy N."/>
            <person name="Sisk P."/>
            <person name="Stolte C."/>
            <person name="Sykes S."/>
            <person name="Walk T."/>
            <person name="White J."/>
            <person name="Yandava C."/>
            <person name="Allison M.J."/>
            <person name="Lander E."/>
            <person name="Nusbaum C."/>
            <person name="Galagan J."/>
            <person name="Birren B."/>
        </authorList>
    </citation>
    <scope>NUCLEOTIDE SEQUENCE [LARGE SCALE GENOMIC DNA]</scope>
    <source>
        <strain evidence="1 2">OXCC13</strain>
    </source>
</reference>
<dbReference type="OrthoDB" id="8452319at2"/>
<evidence type="ECO:0000313" key="2">
    <source>
        <dbReference type="Proteomes" id="UP000005089"/>
    </source>
</evidence>